<evidence type="ECO:0000256" key="1">
    <source>
        <dbReference type="SAM" id="MobiDB-lite"/>
    </source>
</evidence>
<reference evidence="2" key="2">
    <citation type="submission" date="2020-08" db="EMBL/GenBank/DDBJ databases">
        <title>Plant Genome Project.</title>
        <authorList>
            <person name="Zhang R.-G."/>
        </authorList>
    </citation>
    <scope>NUCLEOTIDE SEQUENCE</scope>
    <source>
        <strain evidence="2">Huo1</strain>
        <tissue evidence="2">Leaf</tissue>
    </source>
</reference>
<proteinExistence type="predicted"/>
<keyword evidence="3" id="KW-1185">Reference proteome</keyword>
<dbReference type="Proteomes" id="UP000298416">
    <property type="component" value="Unassembled WGS sequence"/>
</dbReference>
<feature type="region of interest" description="Disordered" evidence="1">
    <location>
        <begin position="40"/>
        <end position="70"/>
    </location>
</feature>
<feature type="region of interest" description="Disordered" evidence="1">
    <location>
        <begin position="110"/>
        <end position="144"/>
    </location>
</feature>
<evidence type="ECO:0000313" key="2">
    <source>
        <dbReference type="EMBL" id="KAG6414961.1"/>
    </source>
</evidence>
<organism evidence="2">
    <name type="scientific">Salvia splendens</name>
    <name type="common">Scarlet sage</name>
    <dbReference type="NCBI Taxonomy" id="180675"/>
    <lineage>
        <taxon>Eukaryota</taxon>
        <taxon>Viridiplantae</taxon>
        <taxon>Streptophyta</taxon>
        <taxon>Embryophyta</taxon>
        <taxon>Tracheophyta</taxon>
        <taxon>Spermatophyta</taxon>
        <taxon>Magnoliopsida</taxon>
        <taxon>eudicotyledons</taxon>
        <taxon>Gunneridae</taxon>
        <taxon>Pentapetalae</taxon>
        <taxon>asterids</taxon>
        <taxon>lamiids</taxon>
        <taxon>Lamiales</taxon>
        <taxon>Lamiaceae</taxon>
        <taxon>Nepetoideae</taxon>
        <taxon>Mentheae</taxon>
        <taxon>Salviinae</taxon>
        <taxon>Salvia</taxon>
        <taxon>Salvia subgen. Calosphace</taxon>
        <taxon>core Calosphace</taxon>
    </lineage>
</organism>
<accession>A0A8X8XP45</accession>
<gene>
    <name evidence="2" type="ORF">SASPL_122359</name>
</gene>
<reference evidence="2" key="1">
    <citation type="submission" date="2018-01" db="EMBL/GenBank/DDBJ databases">
        <authorList>
            <person name="Mao J.F."/>
        </authorList>
    </citation>
    <scope>NUCLEOTIDE SEQUENCE</scope>
    <source>
        <strain evidence="2">Huo1</strain>
        <tissue evidence="2">Leaf</tissue>
    </source>
</reference>
<evidence type="ECO:0000313" key="3">
    <source>
        <dbReference type="Proteomes" id="UP000298416"/>
    </source>
</evidence>
<name>A0A8X8XP45_SALSN</name>
<feature type="compositionally biased region" description="Basic and acidic residues" evidence="1">
    <location>
        <begin position="110"/>
        <end position="122"/>
    </location>
</feature>
<protein>
    <submittedName>
        <fullName evidence="2">Uncharacterized protein</fullName>
    </submittedName>
</protein>
<dbReference type="AlphaFoldDB" id="A0A8X8XP45"/>
<sequence>MGRAGCVPDCDSYGGLIAKLSEARKVDTVVEVLKRLKNERPTVLEDGDEEEPLKGGGEGAGAPALVADLSGGGERIPAKMVAGRSTIEREWRARVSTLLPDYDSLAQLQERWRQKQQEEQERPCPAPRLGEAPPEGDDRWCSDS</sequence>
<comment type="caution">
    <text evidence="2">The sequence shown here is derived from an EMBL/GenBank/DDBJ whole genome shotgun (WGS) entry which is preliminary data.</text>
</comment>
<dbReference type="EMBL" id="PNBA02000008">
    <property type="protein sequence ID" value="KAG6414961.1"/>
    <property type="molecule type" value="Genomic_DNA"/>
</dbReference>